<protein>
    <submittedName>
        <fullName evidence="2">Uncharacterized protein</fullName>
    </submittedName>
</protein>
<feature type="transmembrane region" description="Helical" evidence="1">
    <location>
        <begin position="6"/>
        <end position="23"/>
    </location>
</feature>
<dbReference type="Proteomes" id="UP001242903">
    <property type="component" value="Unassembled WGS sequence"/>
</dbReference>
<evidence type="ECO:0000313" key="2">
    <source>
        <dbReference type="EMBL" id="MDM7647199.1"/>
    </source>
</evidence>
<keyword evidence="3" id="KW-1185">Reference proteome</keyword>
<organism evidence="2 3">
    <name type="scientific">Leuconostoc falkenbergense</name>
    <dbReference type="NCBI Taxonomy" id="2766470"/>
    <lineage>
        <taxon>Bacteria</taxon>
        <taxon>Bacillati</taxon>
        <taxon>Bacillota</taxon>
        <taxon>Bacilli</taxon>
        <taxon>Lactobacillales</taxon>
        <taxon>Lactobacillaceae</taxon>
        <taxon>Leuconostoc</taxon>
    </lineage>
</organism>
<evidence type="ECO:0000313" key="3">
    <source>
        <dbReference type="Proteomes" id="UP001242903"/>
    </source>
</evidence>
<reference evidence="2 3" key="1">
    <citation type="submission" date="2023-06" db="EMBL/GenBank/DDBJ databases">
        <title>Draft Genome Sequences of lactic acid bacteria strains isolated from fermented milk products.</title>
        <authorList>
            <person name="Elcheninov A.G."/>
            <person name="Klyukina A."/>
            <person name="Zayulina K.S."/>
            <person name="Gavirova L.A."/>
            <person name="Shcherbakova P.A."/>
            <person name="Shestakov A.I."/>
            <person name="Kublanov I.V."/>
            <person name="Kochetkova T.V."/>
        </authorList>
    </citation>
    <scope>NUCLEOTIDE SEQUENCE [LARGE SCALE GENOMIC DNA]</scope>
    <source>
        <strain evidence="2 3">TOM.81</strain>
    </source>
</reference>
<feature type="transmembrane region" description="Helical" evidence="1">
    <location>
        <begin position="82"/>
        <end position="101"/>
    </location>
</feature>
<accession>A0ABT7S2R3</accession>
<name>A0ABT7S2R3_9LACO</name>
<feature type="transmembrane region" description="Helical" evidence="1">
    <location>
        <begin position="35"/>
        <end position="52"/>
    </location>
</feature>
<dbReference type="RefSeq" id="WP_114667250.1">
    <property type="nucleotide sequence ID" value="NZ_BMBR01000011.1"/>
</dbReference>
<keyword evidence="1" id="KW-0812">Transmembrane</keyword>
<sequence>MFLTILVKVIICLYAFLMAFASIKEINSSARIPNLLNIICAIILLIACFQTIDWFKNTAVIVLVVFQLTAITNGLKNKSFHFQHHIFRLILTAILIFFVFLT</sequence>
<gene>
    <name evidence="2" type="ORF">QUE93_09250</name>
</gene>
<evidence type="ECO:0000256" key="1">
    <source>
        <dbReference type="SAM" id="Phobius"/>
    </source>
</evidence>
<dbReference type="EMBL" id="JAUCAQ010000022">
    <property type="protein sequence ID" value="MDM7647199.1"/>
    <property type="molecule type" value="Genomic_DNA"/>
</dbReference>
<proteinExistence type="predicted"/>
<comment type="caution">
    <text evidence="2">The sequence shown here is derived from an EMBL/GenBank/DDBJ whole genome shotgun (WGS) entry which is preliminary data.</text>
</comment>
<keyword evidence="1" id="KW-1133">Transmembrane helix</keyword>
<keyword evidence="1" id="KW-0472">Membrane</keyword>